<accession>A0A7J5B7S3</accession>
<dbReference type="RefSeq" id="WP_151422863.1">
    <property type="nucleotide sequence ID" value="NZ_WBJX01000001.1"/>
</dbReference>
<sequence>MSDSSTQRFDDAADATTYAPLPPRDEQTGAAPGEQDKIWLDRLMAIQRPIVVRQIRILRGKYPDATPSELIKKIEQQYLNATTVSGGAAGAAAMVPGVGTAASLAVTGVETAGFLEMTSLFGQAVAEIHGLPISDPVRARTLIQSLMLGKASKNLIQQFAGQVFGKGPTKQVFWGEMVTKSLPRAMVGELSGRIQSMFLKRFVVRQSASTVGRLVPFGIGAVIGGAGNRMLSNEVVRTAREAFGVAPASFPIELHPTYAPPKSDAGDDHKALTRGPFSFFRVPLALTRGKDKHDDTSV</sequence>
<evidence type="ECO:0000256" key="1">
    <source>
        <dbReference type="SAM" id="MobiDB-lite"/>
    </source>
</evidence>
<evidence type="ECO:0000313" key="2">
    <source>
        <dbReference type="EMBL" id="KAB1639691.1"/>
    </source>
</evidence>
<dbReference type="Proteomes" id="UP000490386">
    <property type="component" value="Unassembled WGS sequence"/>
</dbReference>
<dbReference type="AlphaFoldDB" id="A0A7J5B7S3"/>
<keyword evidence="3" id="KW-1185">Reference proteome</keyword>
<evidence type="ECO:0008006" key="4">
    <source>
        <dbReference type="Google" id="ProtNLM"/>
    </source>
</evidence>
<dbReference type="OrthoDB" id="5244605at2"/>
<comment type="caution">
    <text evidence="2">The sequence shown here is derived from an EMBL/GenBank/DDBJ whole genome shotgun (WGS) entry which is preliminary data.</text>
</comment>
<proteinExistence type="predicted"/>
<evidence type="ECO:0000313" key="3">
    <source>
        <dbReference type="Proteomes" id="UP000490386"/>
    </source>
</evidence>
<gene>
    <name evidence="2" type="ORF">F8O03_05050</name>
</gene>
<reference evidence="2 3" key="1">
    <citation type="submission" date="2019-09" db="EMBL/GenBank/DDBJ databases">
        <title>Phylogeny of genus Pseudoclavibacter and closely related genus.</title>
        <authorList>
            <person name="Li Y."/>
        </authorList>
    </citation>
    <scope>NUCLEOTIDE SEQUENCE [LARGE SCALE GENOMIC DNA]</scope>
    <source>
        <strain evidence="2 3">THG-MD12</strain>
    </source>
</reference>
<dbReference type="EMBL" id="WBJX01000001">
    <property type="protein sequence ID" value="KAB1639691.1"/>
    <property type="molecule type" value="Genomic_DNA"/>
</dbReference>
<organism evidence="2 3">
    <name type="scientific">Pseudoclavibacter terrae</name>
    <dbReference type="NCBI Taxonomy" id="1530195"/>
    <lineage>
        <taxon>Bacteria</taxon>
        <taxon>Bacillati</taxon>
        <taxon>Actinomycetota</taxon>
        <taxon>Actinomycetes</taxon>
        <taxon>Micrococcales</taxon>
        <taxon>Microbacteriaceae</taxon>
        <taxon>Pseudoclavibacter</taxon>
    </lineage>
</organism>
<name>A0A7J5B7S3_9MICO</name>
<protein>
    <recommendedName>
        <fullName evidence="4">EcsC family protein</fullName>
    </recommendedName>
</protein>
<feature type="region of interest" description="Disordered" evidence="1">
    <location>
        <begin position="1"/>
        <end position="32"/>
    </location>
</feature>